<evidence type="ECO:0000256" key="2">
    <source>
        <dbReference type="ARBA" id="ARBA00008023"/>
    </source>
</evidence>
<dbReference type="InterPro" id="IPR002637">
    <property type="entry name" value="RdgB/HAM1"/>
</dbReference>
<comment type="similarity">
    <text evidence="2 13">Belongs to the HAM1 NTPase family.</text>
</comment>
<dbReference type="GO" id="GO:0036220">
    <property type="term" value="F:ITP diphosphatase activity"/>
    <property type="evidence" value="ECO:0007669"/>
    <property type="project" value="UniProtKB-UniRule"/>
</dbReference>
<dbReference type="GO" id="GO:0035870">
    <property type="term" value="F:dITP diphosphatase activity"/>
    <property type="evidence" value="ECO:0007669"/>
    <property type="project" value="UniProtKB-UniRule"/>
</dbReference>
<dbReference type="EC" id="3.6.1.66" evidence="13"/>
<feature type="binding site" evidence="13">
    <location>
        <begin position="171"/>
        <end position="172"/>
    </location>
    <ligand>
        <name>ITP</name>
        <dbReference type="ChEBI" id="CHEBI:61402"/>
    </ligand>
</feature>
<feature type="binding site" evidence="13">
    <location>
        <position position="67"/>
    </location>
    <ligand>
        <name>Mg(2+)</name>
        <dbReference type="ChEBI" id="CHEBI:18420"/>
    </ligand>
</feature>
<feature type="binding site" evidence="13">
    <location>
        <begin position="67"/>
        <end position="68"/>
    </location>
    <ligand>
        <name>ITP</name>
        <dbReference type="ChEBI" id="CHEBI:61402"/>
    </ligand>
</feature>
<evidence type="ECO:0000256" key="13">
    <source>
        <dbReference type="HAMAP-Rule" id="MF_03148"/>
    </source>
</evidence>
<dbReference type="RefSeq" id="XP_027205291.1">
    <property type="nucleotide sequence ID" value="XM_027349490.1"/>
</dbReference>
<evidence type="ECO:0000313" key="15">
    <source>
        <dbReference type="RefSeq" id="XP_027205291.1"/>
    </source>
</evidence>
<comment type="subcellular location">
    <subcellularLocation>
        <location evidence="1 13">Cytoplasm</location>
    </subcellularLocation>
</comment>
<dbReference type="GO" id="GO:0009204">
    <property type="term" value="P:deoxyribonucleoside triphosphate catabolic process"/>
    <property type="evidence" value="ECO:0007669"/>
    <property type="project" value="UniProtKB-UniRule"/>
</dbReference>
<evidence type="ECO:0000256" key="1">
    <source>
        <dbReference type="ARBA" id="ARBA00004496"/>
    </source>
</evidence>
<dbReference type="GO" id="GO:0009117">
    <property type="term" value="P:nucleotide metabolic process"/>
    <property type="evidence" value="ECO:0007669"/>
    <property type="project" value="UniProtKB-KW"/>
</dbReference>
<dbReference type="CDD" id="cd00515">
    <property type="entry name" value="HAM1"/>
    <property type="match status" value="1"/>
</dbReference>
<keyword evidence="5 13" id="KW-0547">Nucleotide-binding</keyword>
<accession>A0A6P6YKK8</accession>
<evidence type="ECO:0000256" key="10">
    <source>
        <dbReference type="ARBA" id="ARBA00093218"/>
    </source>
</evidence>
<dbReference type="SUPFAM" id="SSF52972">
    <property type="entry name" value="ITPase-like"/>
    <property type="match status" value="1"/>
</dbReference>
<dbReference type="PANTHER" id="PTHR11067">
    <property type="entry name" value="INOSINE TRIPHOSPHATE PYROPHOSPHATASE/HAM1 PROTEIN"/>
    <property type="match status" value="1"/>
</dbReference>
<keyword evidence="4 13" id="KW-0479">Metal-binding</keyword>
<feature type="binding site" evidence="13">
    <location>
        <position position="39"/>
    </location>
    <ligand>
        <name>Mg(2+)</name>
        <dbReference type="ChEBI" id="CHEBI:18420"/>
    </ligand>
</feature>
<comment type="catalytic activity">
    <reaction evidence="10">
        <text>ITP + H2O = IMP + diphosphate + H(+)</text>
        <dbReference type="Rhea" id="RHEA:29399"/>
        <dbReference type="ChEBI" id="CHEBI:15377"/>
        <dbReference type="ChEBI" id="CHEBI:15378"/>
        <dbReference type="ChEBI" id="CHEBI:33019"/>
        <dbReference type="ChEBI" id="CHEBI:58053"/>
        <dbReference type="ChEBI" id="CHEBI:61402"/>
        <dbReference type="EC" id="3.6.1.66"/>
    </reaction>
    <physiologicalReaction direction="left-to-right" evidence="10">
        <dbReference type="Rhea" id="RHEA:29400"/>
    </physiologicalReaction>
</comment>
<comment type="catalytic activity">
    <reaction evidence="13">
        <text>XTP + H2O = XMP + diphosphate + H(+)</text>
        <dbReference type="Rhea" id="RHEA:28610"/>
        <dbReference type="ChEBI" id="CHEBI:15377"/>
        <dbReference type="ChEBI" id="CHEBI:15378"/>
        <dbReference type="ChEBI" id="CHEBI:33019"/>
        <dbReference type="ChEBI" id="CHEBI:57464"/>
        <dbReference type="ChEBI" id="CHEBI:61314"/>
        <dbReference type="EC" id="3.6.1.66"/>
    </reaction>
</comment>
<keyword evidence="14" id="KW-1185">Reference proteome</keyword>
<reference evidence="15" key="1">
    <citation type="submission" date="2025-08" db="UniProtKB">
        <authorList>
            <consortium name="RefSeq"/>
        </authorList>
    </citation>
    <scope>IDENTIFICATION</scope>
    <source>
        <strain evidence="15">Airmid</strain>
    </source>
</reference>
<keyword evidence="13" id="KW-0464">Manganese</keyword>
<name>A0A6P6YKK8_DERPT</name>
<evidence type="ECO:0000256" key="9">
    <source>
        <dbReference type="ARBA" id="ARBA00054940"/>
    </source>
</evidence>
<evidence type="ECO:0000256" key="3">
    <source>
        <dbReference type="ARBA" id="ARBA00022490"/>
    </source>
</evidence>
<comment type="catalytic activity">
    <reaction evidence="12">
        <text>N(6)-hydroxy-dATP + H2O = N(6)-hydroxy-dAMP + diphosphate + H(+)</text>
        <dbReference type="Rhea" id="RHEA:83971"/>
        <dbReference type="ChEBI" id="CHEBI:15377"/>
        <dbReference type="ChEBI" id="CHEBI:15378"/>
        <dbReference type="ChEBI" id="CHEBI:33019"/>
        <dbReference type="ChEBI" id="CHEBI:233529"/>
        <dbReference type="ChEBI" id="CHEBI:233530"/>
    </reaction>
    <physiologicalReaction direction="left-to-right" evidence="12">
        <dbReference type="Rhea" id="RHEA:83972"/>
    </physiologicalReaction>
</comment>
<dbReference type="FunCoup" id="A0A6P6YKK8">
    <property type="interactions" value="1282"/>
</dbReference>
<evidence type="ECO:0000256" key="4">
    <source>
        <dbReference type="ARBA" id="ARBA00022723"/>
    </source>
</evidence>
<comment type="function">
    <text evidence="13">Pyrophosphatase that hydrolyzes non-canonical purine nucleotides such as inosine triphosphate (ITP), deoxyinosine triphosphate (dITP) or xanthosine 5'-triphosphate (XTP) to their respective monophosphate derivatives. The enzyme does not distinguish between the deoxy- and ribose forms. Probably excludes non-canonical purines from RNA and DNA precursor pools, thus preventing their incorporation into RNA and DNA and avoiding chromosomal lesions.</text>
</comment>
<comment type="subunit">
    <text evidence="13">Homodimer.</text>
</comment>
<evidence type="ECO:0000256" key="11">
    <source>
        <dbReference type="ARBA" id="ARBA00093255"/>
    </source>
</evidence>
<feature type="binding site" evidence="13">
    <location>
        <begin position="8"/>
        <end position="13"/>
    </location>
    <ligand>
        <name>ITP</name>
        <dbReference type="ChEBI" id="CHEBI:61402"/>
    </ligand>
</feature>
<comment type="catalytic activity">
    <reaction evidence="11">
        <text>dITP + H2O = dIMP + diphosphate + H(+)</text>
        <dbReference type="Rhea" id="RHEA:28342"/>
        <dbReference type="ChEBI" id="CHEBI:15377"/>
        <dbReference type="ChEBI" id="CHEBI:15378"/>
        <dbReference type="ChEBI" id="CHEBI:33019"/>
        <dbReference type="ChEBI" id="CHEBI:61194"/>
        <dbReference type="ChEBI" id="CHEBI:61382"/>
        <dbReference type="EC" id="3.6.1.66"/>
    </reaction>
    <physiologicalReaction direction="left-to-right" evidence="11">
        <dbReference type="Rhea" id="RHEA:28343"/>
    </physiologicalReaction>
</comment>
<dbReference type="FunFam" id="3.90.950.10:FF:000003">
    <property type="entry name" value="Inosine triphosphate pyrophosphatase"/>
    <property type="match status" value="1"/>
</dbReference>
<evidence type="ECO:0000256" key="5">
    <source>
        <dbReference type="ARBA" id="ARBA00022741"/>
    </source>
</evidence>
<dbReference type="AlphaFoldDB" id="A0A6P6YKK8"/>
<gene>
    <name evidence="15" type="primary">LOC113798903</name>
</gene>
<dbReference type="Gene3D" id="3.90.950.10">
    <property type="match status" value="1"/>
</dbReference>
<evidence type="ECO:0000256" key="7">
    <source>
        <dbReference type="ARBA" id="ARBA00022842"/>
    </source>
</evidence>
<feature type="binding site" evidence="13">
    <location>
        <position position="51"/>
    </location>
    <ligand>
        <name>ITP</name>
        <dbReference type="ChEBI" id="CHEBI:61402"/>
    </ligand>
</feature>
<dbReference type="OrthoDB" id="6288734at2759"/>
<dbReference type="PANTHER" id="PTHR11067:SF9">
    <property type="entry name" value="INOSINE TRIPHOSPHATE PYROPHOSPHATASE"/>
    <property type="match status" value="1"/>
</dbReference>
<dbReference type="KEGG" id="dpte:113798903"/>
<sequence length="189" mass="21757">MKTITFITGNQHKLKEILNIIGDQSQKFNIVHRKIDLPEYQGDLEFIVREKCKSAIRIVNGPVLVEDTSLNIKALNGLPGPYIKWFMDAIGSEGLPRLIKDWDDKTATAICMMAFMETIDSPVHIFNGMVDGKIVQRRGRLDFGWDPCFQPNGYQQTYGEMDYSLKNTISHRFLCTKKLKEFLLNHNFN</sequence>
<dbReference type="GO" id="GO:0046872">
    <property type="term" value="F:metal ion binding"/>
    <property type="evidence" value="ECO:0007669"/>
    <property type="project" value="UniProtKB-KW"/>
</dbReference>
<evidence type="ECO:0000313" key="14">
    <source>
        <dbReference type="Proteomes" id="UP000515146"/>
    </source>
</evidence>
<evidence type="ECO:0000256" key="6">
    <source>
        <dbReference type="ARBA" id="ARBA00022801"/>
    </source>
</evidence>
<evidence type="ECO:0000256" key="12">
    <source>
        <dbReference type="ARBA" id="ARBA00093271"/>
    </source>
</evidence>
<dbReference type="GO" id="GO:0000166">
    <property type="term" value="F:nucleotide binding"/>
    <property type="evidence" value="ECO:0007669"/>
    <property type="project" value="UniProtKB-KW"/>
</dbReference>
<organism evidence="14 15">
    <name type="scientific">Dermatophagoides pteronyssinus</name>
    <name type="common">European house dust mite</name>
    <dbReference type="NCBI Taxonomy" id="6956"/>
    <lineage>
        <taxon>Eukaryota</taxon>
        <taxon>Metazoa</taxon>
        <taxon>Ecdysozoa</taxon>
        <taxon>Arthropoda</taxon>
        <taxon>Chelicerata</taxon>
        <taxon>Arachnida</taxon>
        <taxon>Acari</taxon>
        <taxon>Acariformes</taxon>
        <taxon>Sarcoptiformes</taxon>
        <taxon>Astigmata</taxon>
        <taxon>Psoroptidia</taxon>
        <taxon>Analgoidea</taxon>
        <taxon>Pyroglyphidae</taxon>
        <taxon>Dermatophagoidinae</taxon>
        <taxon>Dermatophagoides</taxon>
    </lineage>
</organism>
<keyword evidence="7 13" id="KW-0460">Magnesium</keyword>
<keyword evidence="8 13" id="KW-0546">Nucleotide metabolism</keyword>
<evidence type="ECO:0000256" key="8">
    <source>
        <dbReference type="ARBA" id="ARBA00023080"/>
    </source>
</evidence>
<dbReference type="OMA" id="YDPIFQP"/>
<proteinExistence type="inferred from homology"/>
<dbReference type="GO" id="GO:0036222">
    <property type="term" value="F:XTP diphosphatase activity"/>
    <property type="evidence" value="ECO:0007669"/>
    <property type="project" value="UniProtKB-UniRule"/>
</dbReference>
<comment type="function">
    <text evidence="9">Pyrophosphatase that hydrolyzes the non-canonical purine nucleotides inosine triphosphate (ITP), deoxyinosine triphosphate (dITP) as well as 2'-deoxy-N-6-hydroxylaminopurine triphosphate (dHAPTP) and xanthosine 5'-triphosphate (XTP) to their respective monophosphate derivatives. The enzyme does not distinguish between the deoxy- and ribose forms. Probably excludes non-canonical purines from RNA and DNA precursor pools, thus preventing their incorporation into RNA and DNA and avoiding chromosomal lesions.</text>
</comment>
<dbReference type="InterPro" id="IPR029001">
    <property type="entry name" value="ITPase-like_fam"/>
</dbReference>
<dbReference type="HAMAP" id="MF_03148">
    <property type="entry name" value="HAM1_NTPase"/>
    <property type="match status" value="1"/>
</dbReference>
<dbReference type="Pfam" id="PF01725">
    <property type="entry name" value="Ham1p_like"/>
    <property type="match status" value="1"/>
</dbReference>
<feature type="binding site" evidence="13">
    <location>
        <position position="166"/>
    </location>
    <ligand>
        <name>ITP</name>
        <dbReference type="ChEBI" id="CHEBI:61402"/>
    </ligand>
</feature>
<feature type="binding site" evidence="13">
    <location>
        <begin position="143"/>
        <end position="146"/>
    </location>
    <ligand>
        <name>ITP</name>
        <dbReference type="ChEBI" id="CHEBI:61402"/>
    </ligand>
</feature>
<dbReference type="Proteomes" id="UP000515146">
    <property type="component" value="Unplaced"/>
</dbReference>
<keyword evidence="3 13" id="KW-0963">Cytoplasm</keyword>
<dbReference type="InParanoid" id="A0A6P6YKK8"/>
<keyword evidence="6 13" id="KW-0378">Hydrolase</keyword>
<protein>
    <recommendedName>
        <fullName evidence="13">Inosine triphosphate pyrophosphatase</fullName>
        <shortName evidence="13">ITPase</shortName>
        <shortName evidence="13">Inosine triphosphatase</shortName>
        <ecNumber evidence="13">3.6.1.66</ecNumber>
    </recommendedName>
    <alternativeName>
        <fullName evidence="13">Non-canonical purine NTP pyrophosphatase</fullName>
    </alternativeName>
    <alternativeName>
        <fullName evidence="13">Non-standard purine NTP pyrophosphatase</fullName>
    </alternativeName>
    <alternativeName>
        <fullName evidence="13">Nucleoside-triphosphate diphosphatase</fullName>
    </alternativeName>
    <alternativeName>
        <fullName evidence="13">Nucleoside-triphosphate pyrophosphatase</fullName>
        <shortName evidence="13">NTPase</shortName>
    </alternativeName>
    <alternativeName>
        <fullName evidence="13">XTP/dITP diphosphatase</fullName>
    </alternativeName>
</protein>
<comment type="cofactor">
    <cofactor evidence="13">
        <name>Mg(2+)</name>
        <dbReference type="ChEBI" id="CHEBI:18420"/>
    </cofactor>
    <cofactor evidence="13">
        <name>Mn(2+)</name>
        <dbReference type="ChEBI" id="CHEBI:29035"/>
    </cofactor>
    <text evidence="13">Binds 1 divalent metal cation per subunit; can use either Mg(2+) or Mn(2+).</text>
</comment>
<dbReference type="GO" id="GO:0005737">
    <property type="term" value="C:cytoplasm"/>
    <property type="evidence" value="ECO:0007669"/>
    <property type="project" value="UniProtKB-SubCell"/>
</dbReference>
<dbReference type="InterPro" id="IPR027502">
    <property type="entry name" value="ITPase"/>
</dbReference>